<dbReference type="GO" id="GO:0000286">
    <property type="term" value="F:alanine dehydrogenase activity"/>
    <property type="evidence" value="ECO:0007669"/>
    <property type="project" value="TreeGrafter"/>
</dbReference>
<proteinExistence type="predicted"/>
<dbReference type="SUPFAM" id="SSF52283">
    <property type="entry name" value="Formate/glycerate dehydrogenase catalytic domain-like"/>
    <property type="match status" value="1"/>
</dbReference>
<dbReference type="Gene3D" id="3.40.50.720">
    <property type="entry name" value="NAD(P)-binding Rossmann-like Domain"/>
    <property type="match status" value="1"/>
</dbReference>
<reference evidence="2 3" key="1">
    <citation type="journal article" date="2019" name="Environ. Microbiol.">
        <title>An active ?-lactamase is a part of an orchestrated cell wall stress resistance network of Bacillus subtilis and related rhizosphere species.</title>
        <authorList>
            <person name="Bucher T."/>
            <person name="Keren-Paz A."/>
            <person name="Hausser J."/>
            <person name="Olender T."/>
            <person name="Cytryn E."/>
            <person name="Kolodkin-Gal I."/>
        </authorList>
    </citation>
    <scope>NUCLEOTIDE SEQUENCE [LARGE SCALE GENOMIC DNA]</scope>
    <source>
        <strain evidence="2 3">I186</strain>
    </source>
</reference>
<protein>
    <submittedName>
        <fullName evidence="2">Alanine dehydrogenase</fullName>
    </submittedName>
</protein>
<evidence type="ECO:0000313" key="3">
    <source>
        <dbReference type="Proteomes" id="UP000305524"/>
    </source>
</evidence>
<name>A0A4U2ZPR3_BACMY</name>
<feature type="non-terminal residue" evidence="2">
    <location>
        <position position="1"/>
    </location>
</feature>
<dbReference type="Proteomes" id="UP000305524">
    <property type="component" value="Unassembled WGS sequence"/>
</dbReference>
<evidence type="ECO:0000313" key="2">
    <source>
        <dbReference type="EMBL" id="TKI76769.1"/>
    </source>
</evidence>
<evidence type="ECO:0000259" key="1">
    <source>
        <dbReference type="Pfam" id="PF01262"/>
    </source>
</evidence>
<sequence>HYAVPNMPGATPRTSTMALANGNIEYLLAIAKDGLENAIQNKSSLESGVNVYKGIITYENLGLTLDLDFKQLKEVLV</sequence>
<dbReference type="InterPro" id="IPR007698">
    <property type="entry name" value="AlaDH/PNT_NAD(H)-bd"/>
</dbReference>
<dbReference type="AlphaFoldDB" id="A0A4U2ZPR3"/>
<organism evidence="2 3">
    <name type="scientific">Bacillus mycoides</name>
    <dbReference type="NCBI Taxonomy" id="1405"/>
    <lineage>
        <taxon>Bacteria</taxon>
        <taxon>Bacillati</taxon>
        <taxon>Bacillota</taxon>
        <taxon>Bacilli</taxon>
        <taxon>Bacillales</taxon>
        <taxon>Bacillaceae</taxon>
        <taxon>Bacillus</taxon>
        <taxon>Bacillus cereus group</taxon>
    </lineage>
</organism>
<dbReference type="GO" id="GO:0005886">
    <property type="term" value="C:plasma membrane"/>
    <property type="evidence" value="ECO:0007669"/>
    <property type="project" value="TreeGrafter"/>
</dbReference>
<dbReference type="EMBL" id="SZOD01001435">
    <property type="protein sequence ID" value="TKI76769.1"/>
    <property type="molecule type" value="Genomic_DNA"/>
</dbReference>
<accession>A0A4U2ZPR3</accession>
<dbReference type="Pfam" id="PF01262">
    <property type="entry name" value="AlaDh_PNT_C"/>
    <property type="match status" value="1"/>
</dbReference>
<feature type="domain" description="Alanine dehydrogenase/pyridine nucleotide transhydrogenase NAD(H)-binding" evidence="1">
    <location>
        <begin position="1"/>
        <end position="58"/>
    </location>
</feature>
<dbReference type="PANTHER" id="PTHR42795:SF1">
    <property type="entry name" value="ALANINE DEHYDROGENASE"/>
    <property type="match status" value="1"/>
</dbReference>
<dbReference type="PANTHER" id="PTHR42795">
    <property type="entry name" value="ALANINE DEHYDROGENASE"/>
    <property type="match status" value="1"/>
</dbReference>
<dbReference type="GO" id="GO:0006524">
    <property type="term" value="P:alanine catabolic process"/>
    <property type="evidence" value="ECO:0007669"/>
    <property type="project" value="TreeGrafter"/>
</dbReference>
<comment type="caution">
    <text evidence="2">The sequence shown here is derived from an EMBL/GenBank/DDBJ whole genome shotgun (WGS) entry which is preliminary data.</text>
</comment>
<gene>
    <name evidence="2" type="ORF">FC701_35040</name>
</gene>